<dbReference type="Proteomes" id="UP000066284">
    <property type="component" value="Chromosome 1"/>
</dbReference>
<keyword evidence="1" id="KW-0732">Signal</keyword>
<evidence type="ECO:0000256" key="1">
    <source>
        <dbReference type="SAM" id="SignalP"/>
    </source>
</evidence>
<reference evidence="3" key="1">
    <citation type="submission" date="2015-09" db="EMBL/GenBank/DDBJ databases">
        <authorList>
            <person name="Daims H."/>
        </authorList>
    </citation>
    <scope>NUCLEOTIDE SEQUENCE [LARGE SCALE GENOMIC DNA]</scope>
</reference>
<name>A0A0S4KPY6_9BACT</name>
<dbReference type="EMBL" id="LN885086">
    <property type="protein sequence ID" value="CUQ65360.1"/>
    <property type="molecule type" value="Genomic_DNA"/>
</dbReference>
<accession>A0A0S4KPY6</accession>
<dbReference type="OrthoDB" id="6636193at2"/>
<dbReference type="STRING" id="1715989.NITINOP_0384"/>
<evidence type="ECO:0000313" key="2">
    <source>
        <dbReference type="EMBL" id="CUQ65360.1"/>
    </source>
</evidence>
<feature type="chain" id="PRO_5006623532" description="DUF4136 domain-containing protein" evidence="1">
    <location>
        <begin position="25"/>
        <end position="244"/>
    </location>
</feature>
<protein>
    <recommendedName>
        <fullName evidence="4">DUF4136 domain-containing protein</fullName>
    </recommendedName>
</protein>
<proteinExistence type="predicted"/>
<dbReference type="RefSeq" id="WP_062482524.1">
    <property type="nucleotide sequence ID" value="NZ_LN885086.1"/>
</dbReference>
<sequence>MHLQNVFTATLVLCLSLVLGCATMQPARFVVHIDSLAQTDATAKKRYVLLPGGKGVEAGDLQFQEFATYIEKVLAEKGFVKASAFQDADVAIFLSYAIGDPQTYQYSYSLPIWGQTGVSSAHTYGTVSSYGGMATYSGTTTYTPEYGITGYTTHIATNTVFTRFLFLDAYDVATYLKEKKMNQVWKTNVVSTGSSGDLRLVVPYMVAAMKPYLGTNTGRKIEVEMPADDPFVQFLRGSQPPAIK</sequence>
<evidence type="ECO:0000313" key="3">
    <source>
        <dbReference type="Proteomes" id="UP000066284"/>
    </source>
</evidence>
<dbReference type="AlphaFoldDB" id="A0A0S4KPY6"/>
<gene>
    <name evidence="2" type="ORF">NITINOP_0384</name>
</gene>
<evidence type="ECO:0008006" key="4">
    <source>
        <dbReference type="Google" id="ProtNLM"/>
    </source>
</evidence>
<keyword evidence="3" id="KW-1185">Reference proteome</keyword>
<organism evidence="2 3">
    <name type="scientific">Candidatus Nitrospira inopinata</name>
    <dbReference type="NCBI Taxonomy" id="1715989"/>
    <lineage>
        <taxon>Bacteria</taxon>
        <taxon>Pseudomonadati</taxon>
        <taxon>Nitrospirota</taxon>
        <taxon>Nitrospiria</taxon>
        <taxon>Nitrospirales</taxon>
        <taxon>Nitrospiraceae</taxon>
        <taxon>Nitrospira</taxon>
    </lineage>
</organism>
<dbReference type="KEGG" id="nio:NITINOP_0384"/>
<feature type="signal peptide" evidence="1">
    <location>
        <begin position="1"/>
        <end position="24"/>
    </location>
</feature>